<reference evidence="6" key="2">
    <citation type="submission" date="2021-11" db="EMBL/GenBank/DDBJ databases">
        <title>Genome resources and taxonomic validation of 89 Xanthomonas strains.</title>
        <authorList>
            <person name="Tambong J.T."/>
        </authorList>
    </citation>
    <scope>NUCLEOTIDE SEQUENCE</scope>
    <source>
        <strain evidence="6">Bv 5-4A</strain>
    </source>
</reference>
<dbReference type="Proteomes" id="UP001430544">
    <property type="component" value="Unassembled WGS sequence"/>
</dbReference>
<feature type="domain" description="VOC" evidence="4">
    <location>
        <begin position="1"/>
        <end position="117"/>
    </location>
</feature>
<proteinExistence type="inferred from homology"/>
<dbReference type="CDD" id="cd08349">
    <property type="entry name" value="BLMA_like"/>
    <property type="match status" value="1"/>
</dbReference>
<evidence type="ECO:0000256" key="3">
    <source>
        <dbReference type="ARBA" id="ARBA00023251"/>
    </source>
</evidence>
<dbReference type="EMBL" id="JAJIUN010000057">
    <property type="protein sequence ID" value="MCC8622890.1"/>
    <property type="molecule type" value="Genomic_DNA"/>
</dbReference>
<dbReference type="Pfam" id="PF19581">
    <property type="entry name" value="Glyoxalase_7"/>
    <property type="match status" value="1"/>
</dbReference>
<evidence type="ECO:0000256" key="2">
    <source>
        <dbReference type="ARBA" id="ARBA00021572"/>
    </source>
</evidence>
<dbReference type="EMBL" id="JSYJ01000049">
    <property type="protein sequence ID" value="KHM95167.1"/>
    <property type="molecule type" value="Genomic_DNA"/>
</dbReference>
<evidence type="ECO:0000256" key="1">
    <source>
        <dbReference type="ARBA" id="ARBA00011051"/>
    </source>
</evidence>
<protein>
    <recommendedName>
        <fullName evidence="2">Bleomycin resistance protein</fullName>
    </recommendedName>
</protein>
<dbReference type="Proteomes" id="UP000030969">
    <property type="component" value="Unassembled WGS sequence"/>
</dbReference>
<keyword evidence="3" id="KW-0046">Antibiotic resistance</keyword>
<dbReference type="Gene3D" id="3.10.180.10">
    <property type="entry name" value="2,3-Dihydroxybiphenyl 1,2-Dioxygenase, domain 1"/>
    <property type="match status" value="1"/>
</dbReference>
<organism evidence="5 7">
    <name type="scientific">Xanthomonas vesicatoria</name>
    <dbReference type="NCBI Taxonomy" id="56460"/>
    <lineage>
        <taxon>Bacteria</taxon>
        <taxon>Pseudomonadati</taxon>
        <taxon>Pseudomonadota</taxon>
        <taxon>Gammaproteobacteria</taxon>
        <taxon>Lysobacterales</taxon>
        <taxon>Lysobacteraceae</taxon>
        <taxon>Xanthomonas</taxon>
    </lineage>
</organism>
<evidence type="ECO:0000313" key="6">
    <source>
        <dbReference type="EMBL" id="MCC8622890.1"/>
    </source>
</evidence>
<dbReference type="AlphaFoldDB" id="A0AAJ0IZG5"/>
<dbReference type="InterPro" id="IPR000335">
    <property type="entry name" value="Bleomycin-R"/>
</dbReference>
<dbReference type="GO" id="GO:0046677">
    <property type="term" value="P:response to antibiotic"/>
    <property type="evidence" value="ECO:0007669"/>
    <property type="project" value="UniProtKB-KW"/>
</dbReference>
<comment type="similarity">
    <text evidence="1">Belongs to the bleomycin resistance protein family.</text>
</comment>
<evidence type="ECO:0000259" key="4">
    <source>
        <dbReference type="PROSITE" id="PS51819"/>
    </source>
</evidence>
<dbReference type="SUPFAM" id="SSF54593">
    <property type="entry name" value="Glyoxalase/Bleomycin resistance protein/Dihydroxybiphenyl dioxygenase"/>
    <property type="match status" value="1"/>
</dbReference>
<accession>A0AAJ0IZG5</accession>
<gene>
    <name evidence="6" type="ORF">LN473_13005</name>
    <name evidence="5" type="ORF">OR61_09700</name>
</gene>
<dbReference type="PROSITE" id="PS51819">
    <property type="entry name" value="VOC"/>
    <property type="match status" value="1"/>
</dbReference>
<comment type="caution">
    <text evidence="5">The sequence shown here is derived from an EMBL/GenBank/DDBJ whole genome shotgun (WGS) entry which is preliminary data.</text>
</comment>
<reference evidence="5 7" key="1">
    <citation type="submission" date="2014-11" db="EMBL/GenBank/DDBJ databases">
        <title>Draft Genome Sequences of Xanthomonas vesicatoria Strains from the Balkan Peninsula.</title>
        <authorList>
            <person name="Vancheva T."/>
            <person name="Lefeuvre P."/>
            <person name="Bogatzevska N."/>
            <person name="Moncheva P."/>
            <person name="Koebnik R."/>
        </authorList>
    </citation>
    <scope>NUCLEOTIDE SEQUENCE [LARGE SCALE GENOMIC DNA]</scope>
    <source>
        <strain evidence="5 7">53M</strain>
    </source>
</reference>
<evidence type="ECO:0000313" key="8">
    <source>
        <dbReference type="Proteomes" id="UP001430544"/>
    </source>
</evidence>
<evidence type="ECO:0000313" key="7">
    <source>
        <dbReference type="Proteomes" id="UP000030969"/>
    </source>
</evidence>
<keyword evidence="8" id="KW-1185">Reference proteome</keyword>
<dbReference type="InterPro" id="IPR037523">
    <property type="entry name" value="VOC_core"/>
</dbReference>
<dbReference type="InterPro" id="IPR029068">
    <property type="entry name" value="Glyas_Bleomycin-R_OHBP_Dase"/>
</dbReference>
<sequence>MTQTVIPVLRVNDATSSFPFYTQGLGFTIDFEYRHEPGFPVFAQLTREGQSIFLTEHADDCQVGGAIHFMVPDVDACYSAFKAAGLAQTPPPFNTAWKTREIQVVDPDGNRLTFSTELAA</sequence>
<name>A0AAJ0IZG5_9XANT</name>
<evidence type="ECO:0000313" key="5">
    <source>
        <dbReference type="EMBL" id="KHM95167.1"/>
    </source>
</evidence>